<evidence type="ECO:0000313" key="2">
    <source>
        <dbReference type="EMBL" id="PKU29106.1"/>
    </source>
</evidence>
<dbReference type="AlphaFoldDB" id="A0A2I0T5N3"/>
<feature type="region of interest" description="Disordered" evidence="1">
    <location>
        <begin position="99"/>
        <end position="128"/>
    </location>
</feature>
<reference evidence="3" key="2">
    <citation type="submission" date="2017-12" db="EMBL/GenBank/DDBJ databases">
        <title>Genome sequence of the Bar-tailed Godwit (Limosa lapponica baueri).</title>
        <authorList>
            <person name="Lima N.C.B."/>
            <person name="Parody-Merino A.M."/>
            <person name="Battley P.F."/>
            <person name="Fidler A.E."/>
            <person name="Prosdocimi F."/>
        </authorList>
    </citation>
    <scope>NUCLEOTIDE SEQUENCE [LARGE SCALE GENOMIC DNA]</scope>
</reference>
<feature type="compositionally biased region" description="Low complexity" evidence="1">
    <location>
        <begin position="99"/>
        <end position="113"/>
    </location>
</feature>
<dbReference type="EMBL" id="KZ518104">
    <property type="protein sequence ID" value="PKU29106.1"/>
    <property type="molecule type" value="Genomic_DNA"/>
</dbReference>
<dbReference type="Proteomes" id="UP000233556">
    <property type="component" value="Unassembled WGS sequence"/>
</dbReference>
<sequence>MSKDTIPNVPDLSACLNKLLDLSERRAEDGSPKERAAAVGLGDGEVTTDDVPDSSDFLSQPPDFSQDVAEGGSPTEHVVVAGLRDSKDNVLMSLISPTVSPASSMSSMTSRSMWQTVTAPRTKRYSRC</sequence>
<evidence type="ECO:0000313" key="3">
    <source>
        <dbReference type="Proteomes" id="UP000233556"/>
    </source>
</evidence>
<feature type="region of interest" description="Disordered" evidence="1">
    <location>
        <begin position="23"/>
        <end position="73"/>
    </location>
</feature>
<reference evidence="3" key="1">
    <citation type="submission" date="2017-11" db="EMBL/GenBank/DDBJ databases">
        <authorList>
            <person name="Lima N.C."/>
            <person name="Parody-Merino A.M."/>
            <person name="Battley P.F."/>
            <person name="Fidler A.E."/>
            <person name="Prosdocimi F."/>
        </authorList>
    </citation>
    <scope>NUCLEOTIDE SEQUENCE [LARGE SCALE GENOMIC DNA]</scope>
</reference>
<protein>
    <submittedName>
        <fullName evidence="2">Uncharacterized protein</fullName>
    </submittedName>
</protein>
<organism evidence="2 3">
    <name type="scientific">Limosa lapponica baueri</name>
    <dbReference type="NCBI Taxonomy" id="1758121"/>
    <lineage>
        <taxon>Eukaryota</taxon>
        <taxon>Metazoa</taxon>
        <taxon>Chordata</taxon>
        <taxon>Craniata</taxon>
        <taxon>Vertebrata</taxon>
        <taxon>Euteleostomi</taxon>
        <taxon>Archelosauria</taxon>
        <taxon>Archosauria</taxon>
        <taxon>Dinosauria</taxon>
        <taxon>Saurischia</taxon>
        <taxon>Theropoda</taxon>
        <taxon>Coelurosauria</taxon>
        <taxon>Aves</taxon>
        <taxon>Neognathae</taxon>
        <taxon>Neoaves</taxon>
        <taxon>Charadriiformes</taxon>
        <taxon>Scolopacidae</taxon>
        <taxon>Limosa</taxon>
    </lineage>
</organism>
<accession>A0A2I0T5N3</accession>
<keyword evidence="3" id="KW-1185">Reference proteome</keyword>
<evidence type="ECO:0000256" key="1">
    <source>
        <dbReference type="SAM" id="MobiDB-lite"/>
    </source>
</evidence>
<proteinExistence type="predicted"/>
<feature type="compositionally biased region" description="Basic and acidic residues" evidence="1">
    <location>
        <begin position="23"/>
        <end position="36"/>
    </location>
</feature>
<gene>
    <name evidence="2" type="ORF">llap_20589</name>
</gene>
<name>A0A2I0T5N3_LIMLA</name>